<organism evidence="2 3">
    <name type="scientific">Phlebiopsis gigantea (strain 11061_1 CR5-6)</name>
    <name type="common">White-rot fungus</name>
    <name type="synonym">Peniophora gigantea</name>
    <dbReference type="NCBI Taxonomy" id="745531"/>
    <lineage>
        <taxon>Eukaryota</taxon>
        <taxon>Fungi</taxon>
        <taxon>Dikarya</taxon>
        <taxon>Basidiomycota</taxon>
        <taxon>Agaricomycotina</taxon>
        <taxon>Agaricomycetes</taxon>
        <taxon>Polyporales</taxon>
        <taxon>Phanerochaetaceae</taxon>
        <taxon>Phlebiopsis</taxon>
    </lineage>
</organism>
<dbReference type="Proteomes" id="UP000053257">
    <property type="component" value="Unassembled WGS sequence"/>
</dbReference>
<name>A0A0C3RTC1_PHLG1</name>
<feature type="region of interest" description="Disordered" evidence="1">
    <location>
        <begin position="1"/>
        <end position="23"/>
    </location>
</feature>
<reference evidence="2 3" key="1">
    <citation type="journal article" date="2014" name="PLoS Genet.">
        <title>Analysis of the Phlebiopsis gigantea genome, transcriptome and secretome provides insight into its pioneer colonization strategies of wood.</title>
        <authorList>
            <person name="Hori C."/>
            <person name="Ishida T."/>
            <person name="Igarashi K."/>
            <person name="Samejima M."/>
            <person name="Suzuki H."/>
            <person name="Master E."/>
            <person name="Ferreira P."/>
            <person name="Ruiz-Duenas F.J."/>
            <person name="Held B."/>
            <person name="Canessa P."/>
            <person name="Larrondo L.F."/>
            <person name="Schmoll M."/>
            <person name="Druzhinina I.S."/>
            <person name="Kubicek C.P."/>
            <person name="Gaskell J.A."/>
            <person name="Kersten P."/>
            <person name="St John F."/>
            <person name="Glasner J."/>
            <person name="Sabat G."/>
            <person name="Splinter BonDurant S."/>
            <person name="Syed K."/>
            <person name="Yadav J."/>
            <person name="Mgbeahuruike A.C."/>
            <person name="Kovalchuk A."/>
            <person name="Asiegbu F.O."/>
            <person name="Lackner G."/>
            <person name="Hoffmeister D."/>
            <person name="Rencoret J."/>
            <person name="Gutierrez A."/>
            <person name="Sun H."/>
            <person name="Lindquist E."/>
            <person name="Barry K."/>
            <person name="Riley R."/>
            <person name="Grigoriev I.V."/>
            <person name="Henrissat B."/>
            <person name="Kues U."/>
            <person name="Berka R.M."/>
            <person name="Martinez A.T."/>
            <person name="Covert S.F."/>
            <person name="Blanchette R.A."/>
            <person name="Cullen D."/>
        </authorList>
    </citation>
    <scope>NUCLEOTIDE SEQUENCE [LARGE SCALE GENOMIC DNA]</scope>
    <source>
        <strain evidence="2 3">11061_1 CR5-6</strain>
    </source>
</reference>
<sequence length="273" mass="29131">MRGDGGSEPVATSSSVVGIVPRPPVASQRHLPARRTILRPSLRLRGALRSRWARAGRRRDGGMSTPSCGWRNSVADDVSESDPLRPAVEADTFGRQLGLWDDHVVGGRFDGGRYYTFFGRWPDITTAGAGVLDIPLDATLIDVLGVSGSGRAIGGGTSGKYDYKPPHLSAYPHASIFCDIAVDMQLAASSPNRRVPIRAPDTRPSETLDDARTTTYRCMRPRRAISHAAGTAKRPAPTLVVSDAVPEGAGAAAMPAHGRSTGSHSILWEASWK</sequence>
<dbReference type="AlphaFoldDB" id="A0A0C3RTC1"/>
<keyword evidence="3" id="KW-1185">Reference proteome</keyword>
<dbReference type="EMBL" id="KN840596">
    <property type="protein sequence ID" value="KIP03891.1"/>
    <property type="molecule type" value="Genomic_DNA"/>
</dbReference>
<feature type="region of interest" description="Disordered" evidence="1">
    <location>
        <begin position="55"/>
        <end position="83"/>
    </location>
</feature>
<gene>
    <name evidence="2" type="ORF">PHLGIDRAFT_15590</name>
</gene>
<protein>
    <submittedName>
        <fullName evidence="2">Uncharacterized protein</fullName>
    </submittedName>
</protein>
<evidence type="ECO:0000256" key="1">
    <source>
        <dbReference type="SAM" id="MobiDB-lite"/>
    </source>
</evidence>
<evidence type="ECO:0000313" key="2">
    <source>
        <dbReference type="EMBL" id="KIP03891.1"/>
    </source>
</evidence>
<proteinExistence type="predicted"/>
<accession>A0A0C3RTC1</accession>
<dbReference type="HOGENOM" id="CLU_1019792_0_0_1"/>
<evidence type="ECO:0000313" key="3">
    <source>
        <dbReference type="Proteomes" id="UP000053257"/>
    </source>
</evidence>